<dbReference type="GO" id="GO:0022857">
    <property type="term" value="F:transmembrane transporter activity"/>
    <property type="evidence" value="ECO:0007669"/>
    <property type="project" value="InterPro"/>
</dbReference>
<dbReference type="OrthoDB" id="2213137at2759"/>
<feature type="transmembrane region" description="Helical" evidence="4">
    <location>
        <begin position="104"/>
        <end position="123"/>
    </location>
</feature>
<comment type="caution">
    <text evidence="6">The sequence shown here is derived from an EMBL/GenBank/DDBJ whole genome shotgun (WGS) entry which is preliminary data.</text>
</comment>
<feature type="compositionally biased region" description="Basic and acidic residues" evidence="3">
    <location>
        <begin position="11"/>
        <end position="20"/>
    </location>
</feature>
<dbReference type="PANTHER" id="PTHR11360:SF287">
    <property type="entry name" value="MFS MONOCARBOXYLATE TRANSPORTER"/>
    <property type="match status" value="1"/>
</dbReference>
<feature type="region of interest" description="Disordered" evidence="3">
    <location>
        <begin position="1"/>
        <end position="21"/>
    </location>
</feature>
<evidence type="ECO:0000313" key="7">
    <source>
        <dbReference type="Proteomes" id="UP000758603"/>
    </source>
</evidence>
<feature type="transmembrane region" description="Helical" evidence="4">
    <location>
        <begin position="329"/>
        <end position="350"/>
    </location>
</feature>
<evidence type="ECO:0000256" key="3">
    <source>
        <dbReference type="SAM" id="MobiDB-lite"/>
    </source>
</evidence>
<dbReference type="PANTHER" id="PTHR11360">
    <property type="entry name" value="MONOCARBOXYLATE TRANSPORTER"/>
    <property type="match status" value="1"/>
</dbReference>
<dbReference type="GO" id="GO:0016020">
    <property type="term" value="C:membrane"/>
    <property type="evidence" value="ECO:0007669"/>
    <property type="project" value="UniProtKB-SubCell"/>
</dbReference>
<dbReference type="InterPro" id="IPR050327">
    <property type="entry name" value="Proton-linked_MCT"/>
</dbReference>
<dbReference type="GeneID" id="70127834"/>
<dbReference type="InterPro" id="IPR011701">
    <property type="entry name" value="MFS"/>
</dbReference>
<gene>
    <name evidence="6" type="ORF">BKA67DRAFT_528404</name>
</gene>
<keyword evidence="4" id="KW-0812">Transmembrane</keyword>
<comment type="similarity">
    <text evidence="2">Belongs to the major facilitator superfamily. Monocarboxylate porter (TC 2.A.1.13) family.</text>
</comment>
<dbReference type="AlphaFoldDB" id="A0A9P8RJR2"/>
<dbReference type="Pfam" id="PF07690">
    <property type="entry name" value="MFS_1"/>
    <property type="match status" value="1"/>
</dbReference>
<feature type="transmembrane region" description="Helical" evidence="4">
    <location>
        <begin position="161"/>
        <end position="182"/>
    </location>
</feature>
<evidence type="ECO:0000256" key="4">
    <source>
        <dbReference type="SAM" id="Phobius"/>
    </source>
</evidence>
<accession>A0A9P8RJR2</accession>
<dbReference type="SUPFAM" id="SSF103473">
    <property type="entry name" value="MFS general substrate transporter"/>
    <property type="match status" value="1"/>
</dbReference>
<feature type="domain" description="Major facilitator superfamily (MFS) profile" evidence="5">
    <location>
        <begin position="237"/>
        <end position="427"/>
    </location>
</feature>
<name>A0A9P8RJR2_9PEZI</name>
<dbReference type="EMBL" id="JAGPXC010000014">
    <property type="protein sequence ID" value="KAH6639960.1"/>
    <property type="molecule type" value="Genomic_DNA"/>
</dbReference>
<keyword evidence="4" id="KW-1133">Transmembrane helix</keyword>
<dbReference type="RefSeq" id="XP_045951034.1">
    <property type="nucleotide sequence ID" value="XM_046098942.1"/>
</dbReference>
<feature type="transmembrane region" description="Helical" evidence="4">
    <location>
        <begin position="400"/>
        <end position="420"/>
    </location>
</feature>
<dbReference type="InterPro" id="IPR036259">
    <property type="entry name" value="MFS_trans_sf"/>
</dbReference>
<reference evidence="6" key="1">
    <citation type="journal article" date="2021" name="Nat. Commun.">
        <title>Genetic determinants of endophytism in the Arabidopsis root mycobiome.</title>
        <authorList>
            <person name="Mesny F."/>
            <person name="Miyauchi S."/>
            <person name="Thiergart T."/>
            <person name="Pickel B."/>
            <person name="Atanasova L."/>
            <person name="Karlsson M."/>
            <person name="Huettel B."/>
            <person name="Barry K.W."/>
            <person name="Haridas S."/>
            <person name="Chen C."/>
            <person name="Bauer D."/>
            <person name="Andreopoulos W."/>
            <person name="Pangilinan J."/>
            <person name="LaButti K."/>
            <person name="Riley R."/>
            <person name="Lipzen A."/>
            <person name="Clum A."/>
            <person name="Drula E."/>
            <person name="Henrissat B."/>
            <person name="Kohler A."/>
            <person name="Grigoriev I.V."/>
            <person name="Martin F.M."/>
            <person name="Hacquard S."/>
        </authorList>
    </citation>
    <scope>NUCLEOTIDE SEQUENCE</scope>
    <source>
        <strain evidence="6">MPI-SDFR-AT-0073</strain>
    </source>
</reference>
<feature type="transmembrane region" description="Helical" evidence="4">
    <location>
        <begin position="371"/>
        <end position="394"/>
    </location>
</feature>
<evidence type="ECO:0000313" key="6">
    <source>
        <dbReference type="EMBL" id="KAH6639960.1"/>
    </source>
</evidence>
<feature type="transmembrane region" description="Helical" evidence="4">
    <location>
        <begin position="301"/>
        <end position="323"/>
    </location>
</feature>
<evidence type="ECO:0000256" key="2">
    <source>
        <dbReference type="ARBA" id="ARBA00006727"/>
    </source>
</evidence>
<feature type="transmembrane region" description="Helical" evidence="4">
    <location>
        <begin position="233"/>
        <end position="254"/>
    </location>
</feature>
<dbReference type="InterPro" id="IPR020846">
    <property type="entry name" value="MFS_dom"/>
</dbReference>
<feature type="transmembrane region" description="Helical" evidence="4">
    <location>
        <begin position="274"/>
        <end position="294"/>
    </location>
</feature>
<feature type="transmembrane region" description="Helical" evidence="4">
    <location>
        <begin position="36"/>
        <end position="57"/>
    </location>
</feature>
<keyword evidence="4" id="KW-0472">Membrane</keyword>
<sequence>MQSVSRSPASAHDDESHDHLTVTLPPTDTGVGAYKFLFGSFIIEALLWGFPLTFGVFQDYYSRQPEFEGSSNIAVIGAVSTSIYFLGAPIASPLVKRFQRWQRHMVVVGWALCVVSLLAASFVSSVPGLIATQGILYGTGFCVLYFPVLRMLDEWFVRRRGLAYGLLYAGGGFSGAGLPFLLEALLSRFGYRTTLRAVAVAQFLLVLPILHLIKPRLPASRHSAFRMIDISFLSQPLFYCFALSNLFQGLGFYIPSLYLPTFASMLNLPSTIGALVLAANNLASVIGQVGFGYMSDRIHNVLILVFISSFTSCLAVFTLWGFAHSLGTLLAFSFIYGLFAGGFVVFWPKFGSVLSEDPQPIYSMMAFSKGVGNIVIGPISAALLTGPTTSGYGLSKFQPVIFFLGTCMFCSSLGIFGLPLKRRFAQS</sequence>
<evidence type="ECO:0000259" key="5">
    <source>
        <dbReference type="PROSITE" id="PS50850"/>
    </source>
</evidence>
<evidence type="ECO:0000256" key="1">
    <source>
        <dbReference type="ARBA" id="ARBA00004141"/>
    </source>
</evidence>
<proteinExistence type="inferred from homology"/>
<organism evidence="6 7">
    <name type="scientific">Truncatella angustata</name>
    <dbReference type="NCBI Taxonomy" id="152316"/>
    <lineage>
        <taxon>Eukaryota</taxon>
        <taxon>Fungi</taxon>
        <taxon>Dikarya</taxon>
        <taxon>Ascomycota</taxon>
        <taxon>Pezizomycotina</taxon>
        <taxon>Sordariomycetes</taxon>
        <taxon>Xylariomycetidae</taxon>
        <taxon>Amphisphaeriales</taxon>
        <taxon>Sporocadaceae</taxon>
        <taxon>Truncatella</taxon>
    </lineage>
</organism>
<comment type="subcellular location">
    <subcellularLocation>
        <location evidence="1">Membrane</location>
        <topology evidence="1">Multi-pass membrane protein</topology>
    </subcellularLocation>
</comment>
<keyword evidence="7" id="KW-1185">Reference proteome</keyword>
<protein>
    <submittedName>
        <fullName evidence="6">Monocarboxylate transporter</fullName>
    </submittedName>
</protein>
<dbReference type="PROSITE" id="PS50850">
    <property type="entry name" value="MFS"/>
    <property type="match status" value="1"/>
</dbReference>
<feature type="transmembrane region" description="Helical" evidence="4">
    <location>
        <begin position="129"/>
        <end position="149"/>
    </location>
</feature>
<feature type="transmembrane region" description="Helical" evidence="4">
    <location>
        <begin position="194"/>
        <end position="213"/>
    </location>
</feature>
<feature type="transmembrane region" description="Helical" evidence="4">
    <location>
        <begin position="69"/>
        <end position="92"/>
    </location>
</feature>
<dbReference type="Proteomes" id="UP000758603">
    <property type="component" value="Unassembled WGS sequence"/>
</dbReference>
<dbReference type="Gene3D" id="1.20.1250.20">
    <property type="entry name" value="MFS general substrate transporter like domains"/>
    <property type="match status" value="2"/>
</dbReference>